<accession>A0A6J6P251</accession>
<keyword evidence="2" id="KW-1133">Transmembrane helix</keyword>
<proteinExistence type="predicted"/>
<dbReference type="EMBL" id="CAEZXK010000039">
    <property type="protein sequence ID" value="CAB4692959.1"/>
    <property type="molecule type" value="Genomic_DNA"/>
</dbReference>
<feature type="transmembrane region" description="Helical" evidence="2">
    <location>
        <begin position="32"/>
        <end position="53"/>
    </location>
</feature>
<reference evidence="3" key="1">
    <citation type="submission" date="2020-05" db="EMBL/GenBank/DDBJ databases">
        <authorList>
            <person name="Chiriac C."/>
            <person name="Salcher M."/>
            <person name="Ghai R."/>
            <person name="Kavagutti S V."/>
        </authorList>
    </citation>
    <scope>NUCLEOTIDE SEQUENCE</scope>
</reference>
<evidence type="ECO:0000256" key="1">
    <source>
        <dbReference type="SAM" id="MobiDB-lite"/>
    </source>
</evidence>
<name>A0A6J6P251_9ZZZZ</name>
<evidence type="ECO:0000313" key="3">
    <source>
        <dbReference type="EMBL" id="CAB4692959.1"/>
    </source>
</evidence>
<sequence length="145" mass="15776">MSGMDQEEFLKIEKLLKNVINASNRTTRAVRAFVGFLLIQVAFGTIAGVLYLFSQIGDESRDWLAVFAAVLYLLGFVLANIFAWGEFSDSGVEDSSFKSYSSGSASYSSASSARSSNSKSTKCKVCNGALDPDKRCSIEPGHKQY</sequence>
<dbReference type="AlphaFoldDB" id="A0A6J6P251"/>
<feature type="transmembrane region" description="Helical" evidence="2">
    <location>
        <begin position="65"/>
        <end position="85"/>
    </location>
</feature>
<evidence type="ECO:0000256" key="2">
    <source>
        <dbReference type="SAM" id="Phobius"/>
    </source>
</evidence>
<keyword evidence="2" id="KW-0812">Transmembrane</keyword>
<gene>
    <name evidence="3" type="ORF">UFOPK2370_01081</name>
</gene>
<feature type="region of interest" description="Disordered" evidence="1">
    <location>
        <begin position="90"/>
        <end position="123"/>
    </location>
</feature>
<feature type="compositionally biased region" description="Low complexity" evidence="1">
    <location>
        <begin position="97"/>
        <end position="120"/>
    </location>
</feature>
<protein>
    <submittedName>
        <fullName evidence="3">Unannotated protein</fullName>
    </submittedName>
</protein>
<organism evidence="3">
    <name type="scientific">freshwater metagenome</name>
    <dbReference type="NCBI Taxonomy" id="449393"/>
    <lineage>
        <taxon>unclassified sequences</taxon>
        <taxon>metagenomes</taxon>
        <taxon>ecological metagenomes</taxon>
    </lineage>
</organism>
<keyword evidence="2" id="KW-0472">Membrane</keyword>